<dbReference type="EMBL" id="CAADRP010000002">
    <property type="protein sequence ID" value="VFU21152.1"/>
    <property type="molecule type" value="Genomic_DNA"/>
</dbReference>
<proteinExistence type="predicted"/>
<protein>
    <submittedName>
        <fullName evidence="2">Uncharacterized protein</fullName>
    </submittedName>
</protein>
<accession>A0A6N2K5G9</accession>
<dbReference type="AlphaFoldDB" id="A0A6N2K5G9"/>
<reference evidence="2" key="1">
    <citation type="submission" date="2019-03" db="EMBL/GenBank/DDBJ databases">
        <authorList>
            <person name="Mank J."/>
            <person name="Almeida P."/>
        </authorList>
    </citation>
    <scope>NUCLEOTIDE SEQUENCE</scope>
    <source>
        <strain evidence="2">78183</strain>
    </source>
</reference>
<name>A0A6N2K5G9_SALVM</name>
<organism evidence="2">
    <name type="scientific">Salix viminalis</name>
    <name type="common">Common osier</name>
    <name type="synonym">Basket willow</name>
    <dbReference type="NCBI Taxonomy" id="40686"/>
    <lineage>
        <taxon>Eukaryota</taxon>
        <taxon>Viridiplantae</taxon>
        <taxon>Streptophyta</taxon>
        <taxon>Embryophyta</taxon>
        <taxon>Tracheophyta</taxon>
        <taxon>Spermatophyta</taxon>
        <taxon>Magnoliopsida</taxon>
        <taxon>eudicotyledons</taxon>
        <taxon>Gunneridae</taxon>
        <taxon>Pentapetalae</taxon>
        <taxon>rosids</taxon>
        <taxon>fabids</taxon>
        <taxon>Malpighiales</taxon>
        <taxon>Salicaceae</taxon>
        <taxon>Saliceae</taxon>
        <taxon>Salix</taxon>
    </lineage>
</organism>
<gene>
    <name evidence="2" type="ORF">SVIM_LOCUS11337</name>
</gene>
<evidence type="ECO:0000313" key="2">
    <source>
        <dbReference type="EMBL" id="VFU21152.1"/>
    </source>
</evidence>
<feature type="compositionally biased region" description="Polar residues" evidence="1">
    <location>
        <begin position="1"/>
        <end position="12"/>
    </location>
</feature>
<feature type="region of interest" description="Disordered" evidence="1">
    <location>
        <begin position="1"/>
        <end position="27"/>
    </location>
</feature>
<evidence type="ECO:0000256" key="1">
    <source>
        <dbReference type="SAM" id="MobiDB-lite"/>
    </source>
</evidence>
<sequence length="65" mass="7114">MPVGSSILSSNPLGVGSSGPSWASPKPRWLQPYRLPSILLKAILFLLRPLPFLLHPCLAGFQLLY</sequence>